<organism evidence="1 2">
    <name type="scientific">Marinomonas hwangdonensis</name>
    <dbReference type="NCBI Taxonomy" id="1053647"/>
    <lineage>
        <taxon>Bacteria</taxon>
        <taxon>Pseudomonadati</taxon>
        <taxon>Pseudomonadota</taxon>
        <taxon>Gammaproteobacteria</taxon>
        <taxon>Oceanospirillales</taxon>
        <taxon>Oceanospirillaceae</taxon>
        <taxon>Marinomonas</taxon>
    </lineage>
</organism>
<dbReference type="Pfam" id="PF04748">
    <property type="entry name" value="Polysacc_deac_2"/>
    <property type="match status" value="1"/>
</dbReference>
<evidence type="ECO:0000313" key="1">
    <source>
        <dbReference type="EMBL" id="RNF53085.1"/>
    </source>
</evidence>
<dbReference type="SUPFAM" id="SSF88713">
    <property type="entry name" value="Glycoside hydrolase/deacetylase"/>
    <property type="match status" value="1"/>
</dbReference>
<dbReference type="InterPro" id="IPR006837">
    <property type="entry name" value="Divergent_DAC"/>
</dbReference>
<dbReference type="GO" id="GO:0005975">
    <property type="term" value="P:carbohydrate metabolic process"/>
    <property type="evidence" value="ECO:0007669"/>
    <property type="project" value="InterPro"/>
</dbReference>
<dbReference type="EMBL" id="RIZG01000001">
    <property type="protein sequence ID" value="RNF53085.1"/>
    <property type="molecule type" value="Genomic_DNA"/>
</dbReference>
<accession>A0A3M8QAQ5</accession>
<comment type="caution">
    <text evidence="1">The sequence shown here is derived from an EMBL/GenBank/DDBJ whole genome shotgun (WGS) entry which is preliminary data.</text>
</comment>
<dbReference type="PANTHER" id="PTHR30105:SF2">
    <property type="entry name" value="DIVERGENT POLYSACCHARIDE DEACETYLASE SUPERFAMILY"/>
    <property type="match status" value="1"/>
</dbReference>
<sequence length="263" mass="29211">MSAKRQVPDDSKPAKHTQIINQIPSRDTWPAKMLAVDALPEMPRIAILIDDLGYSRQGMEASLILPSEVALAILPGTPYGLKTALASQEQNRITLLHAPMENQRKLTLGHGGLYAEMSEEELKKTLEESLDSLPGVQGANNHMGSLLTENATSMKWVMEILQSRSLFFIDSLTSPHSVAKQTAQAFGLDTVSRDVFLDNIRTEQAIDRQFSRLLKLARQHGSALAIGHPYPETTRYLKKRLGRLEVEGIRLVPLSDLLLPNKE</sequence>
<evidence type="ECO:0000313" key="2">
    <source>
        <dbReference type="Proteomes" id="UP000280507"/>
    </source>
</evidence>
<dbReference type="PANTHER" id="PTHR30105">
    <property type="entry name" value="UNCHARACTERIZED YIBQ-RELATED"/>
    <property type="match status" value="1"/>
</dbReference>
<dbReference type="Gene3D" id="3.20.20.370">
    <property type="entry name" value="Glycoside hydrolase/deacetylase"/>
    <property type="match status" value="1"/>
</dbReference>
<reference evidence="1 2" key="1">
    <citation type="journal article" date="2012" name="Int. J. Syst. Evol. Microbiol.">
        <title>Marinomonas hwangdonensis sp. nov., isolated from seawater.</title>
        <authorList>
            <person name="Jung Y.T."/>
            <person name="Oh T.K."/>
            <person name="Yoon J.H."/>
        </authorList>
    </citation>
    <scope>NUCLEOTIDE SEQUENCE [LARGE SCALE GENOMIC DNA]</scope>
    <source>
        <strain evidence="1 2">HDW-15</strain>
    </source>
</reference>
<proteinExistence type="predicted"/>
<dbReference type="AlphaFoldDB" id="A0A3M8QAQ5"/>
<protein>
    <submittedName>
        <fullName evidence="1">Divergent polysaccharide deacetylase family protein</fullName>
    </submittedName>
</protein>
<name>A0A3M8QAQ5_9GAMM</name>
<gene>
    <name evidence="1" type="ORF">EBI00_00205</name>
</gene>
<dbReference type="Proteomes" id="UP000280507">
    <property type="component" value="Unassembled WGS sequence"/>
</dbReference>
<dbReference type="InterPro" id="IPR011330">
    <property type="entry name" value="Glyco_hydro/deAcase_b/a-brl"/>
</dbReference>
<dbReference type="OrthoDB" id="9784811at2"/>
<dbReference type="CDD" id="cd10936">
    <property type="entry name" value="CE4_DAC2"/>
    <property type="match status" value="1"/>
</dbReference>
<keyword evidence="2" id="KW-1185">Reference proteome</keyword>